<dbReference type="EMBL" id="LIZS01000053">
    <property type="protein sequence ID" value="KPJ52546.1"/>
    <property type="molecule type" value="Genomic_DNA"/>
</dbReference>
<dbReference type="SUPFAM" id="SSF53448">
    <property type="entry name" value="Nucleotide-diphospho-sugar transferases"/>
    <property type="match status" value="1"/>
</dbReference>
<proteinExistence type="predicted"/>
<protein>
    <submittedName>
        <fullName evidence="1">Uncharacterized protein</fullName>
    </submittedName>
</protein>
<evidence type="ECO:0000313" key="1">
    <source>
        <dbReference type="EMBL" id="KPJ52546.1"/>
    </source>
</evidence>
<dbReference type="STRING" id="1703770.AMJ39_07565"/>
<reference evidence="1 2" key="1">
    <citation type="journal article" date="2015" name="Microbiome">
        <title>Genomic resolution of linkages in carbon, nitrogen, and sulfur cycling among widespread estuary sediment bacteria.</title>
        <authorList>
            <person name="Baker B.J."/>
            <person name="Lazar C.S."/>
            <person name="Teske A.P."/>
            <person name="Dick G.J."/>
        </authorList>
    </citation>
    <scope>NUCLEOTIDE SEQUENCE [LARGE SCALE GENOMIC DNA]</scope>
    <source>
        <strain evidence="1">DG_24</strain>
    </source>
</reference>
<dbReference type="Gene3D" id="3.90.550.10">
    <property type="entry name" value="Spore Coat Polysaccharide Biosynthesis Protein SpsA, Chain A"/>
    <property type="match status" value="1"/>
</dbReference>
<organism evidence="1 2">
    <name type="scientific">candidate division TA06 bacterium DG_24</name>
    <dbReference type="NCBI Taxonomy" id="1703770"/>
    <lineage>
        <taxon>Bacteria</taxon>
        <taxon>Bacteria division TA06</taxon>
    </lineage>
</organism>
<dbReference type="Proteomes" id="UP000052008">
    <property type="component" value="Unassembled WGS sequence"/>
</dbReference>
<gene>
    <name evidence="1" type="ORF">AMJ39_07565</name>
</gene>
<evidence type="ECO:0000313" key="2">
    <source>
        <dbReference type="Proteomes" id="UP000052008"/>
    </source>
</evidence>
<accession>A0A0S7WQV4</accession>
<sequence>MSVVEAEGAKFWHQIVPGIYRGDVDPPRTSLGRLLTEFGADIVIGHPTFRNERTIGGLLESGIAGAVRNFPGQKVAFVVSDGTYREANRDESTLRVALDAAAGALSRLDEDARANILIVATPYEGYGGDRTPGKGSALKFIYEELAYASARLLILADGDLRNDMASWQDVYCRVDREHRDKHPGQHVFVTAAYERHFVDASLTRFIVGPLTTLLGCLVRGGISGDIALSADAAAIERGPWPEARRTYGTDIATTLDHLADERTIIYEVYLGAKLHDITDEAKLSVMPEQVIGSALERLLFHESRVQEVLTSGAPLRYPETWGPEETGIAFADPGTTDAFDIDAKIDALVERWPQFRPEVATVVGEEVAQSLTSEVASLSDLRSTDRAPARFLRLDADRWIDLLGRAVAYTLATGDLERASRAISYLYTAAFLEFCRARFEDLGLLTIDQVRAAQRRLGVPPERAQKFYHERVNGVATKLALDFYATRRRIKELKNGIAAEAAR</sequence>
<comment type="caution">
    <text evidence="1">The sequence shown here is derived from an EMBL/GenBank/DDBJ whole genome shotgun (WGS) entry which is preliminary data.</text>
</comment>
<dbReference type="InterPro" id="IPR029044">
    <property type="entry name" value="Nucleotide-diphossugar_trans"/>
</dbReference>
<dbReference type="AlphaFoldDB" id="A0A0S7WQV4"/>
<name>A0A0S7WQV4_UNCT6</name>